<dbReference type="EMBL" id="RXLQ01000004">
    <property type="protein sequence ID" value="RSZ59249.1"/>
    <property type="molecule type" value="Genomic_DNA"/>
</dbReference>
<dbReference type="Pfam" id="PF02705">
    <property type="entry name" value="K_trans"/>
    <property type="match status" value="1"/>
</dbReference>
<evidence type="ECO:0000256" key="12">
    <source>
        <dbReference type="HAMAP-Rule" id="MF_01522"/>
    </source>
</evidence>
<proteinExistence type="inferred from homology"/>
<evidence type="ECO:0000256" key="9">
    <source>
        <dbReference type="ARBA" id="ARBA00022989"/>
    </source>
</evidence>
<feature type="transmembrane region" description="Helical" evidence="12">
    <location>
        <begin position="396"/>
        <end position="417"/>
    </location>
</feature>
<evidence type="ECO:0000256" key="11">
    <source>
        <dbReference type="ARBA" id="ARBA00023136"/>
    </source>
</evidence>
<comment type="caution">
    <text evidence="15">The sequence shown here is derived from an EMBL/GenBank/DDBJ whole genome shotgun (WGS) entry which is preliminary data.</text>
</comment>
<keyword evidence="10 12" id="KW-0406">Ion transport</keyword>
<feature type="transmembrane region" description="Helical" evidence="12">
    <location>
        <begin position="216"/>
        <end position="237"/>
    </location>
</feature>
<evidence type="ECO:0000256" key="5">
    <source>
        <dbReference type="ARBA" id="ARBA00022538"/>
    </source>
</evidence>
<keyword evidence="3 12" id="KW-0813">Transport</keyword>
<feature type="transmembrane region" description="Helical" evidence="12">
    <location>
        <begin position="101"/>
        <end position="122"/>
    </location>
</feature>
<evidence type="ECO:0000256" key="7">
    <source>
        <dbReference type="ARBA" id="ARBA00022847"/>
    </source>
</evidence>
<evidence type="ECO:0000256" key="1">
    <source>
        <dbReference type="ARBA" id="ARBA00004141"/>
    </source>
</evidence>
<dbReference type="Proteomes" id="UP000278085">
    <property type="component" value="Unassembled WGS sequence"/>
</dbReference>
<feature type="domain" description="K+ potassium transporter C-terminal" evidence="14">
    <location>
        <begin position="479"/>
        <end position="626"/>
    </location>
</feature>
<evidence type="ECO:0000256" key="4">
    <source>
        <dbReference type="ARBA" id="ARBA00022475"/>
    </source>
</evidence>
<dbReference type="RefSeq" id="WP_126073620.1">
    <property type="nucleotide sequence ID" value="NZ_CP051166.1"/>
</dbReference>
<feature type="domain" description="K+ potassium transporter integral membrane" evidence="13">
    <location>
        <begin position="13"/>
        <end position="467"/>
    </location>
</feature>
<feature type="transmembrane region" description="Helical" evidence="12">
    <location>
        <begin position="368"/>
        <end position="389"/>
    </location>
</feature>
<feature type="transmembrane region" description="Helical" evidence="12">
    <location>
        <begin position="341"/>
        <end position="362"/>
    </location>
</feature>
<dbReference type="InterPro" id="IPR053951">
    <property type="entry name" value="K_trans_N"/>
</dbReference>
<feature type="transmembrane region" description="Helical" evidence="12">
    <location>
        <begin position="142"/>
        <end position="161"/>
    </location>
</feature>
<evidence type="ECO:0000256" key="3">
    <source>
        <dbReference type="ARBA" id="ARBA00022448"/>
    </source>
</evidence>
<sequence>MTAQHKKSSLAALTLAAVGIVYGDIGTSPLYTLKAVFHEDHGLVLNTPNLLGIISLIFWGLTLIVSLKYVALILRADNRGEGGIMALMALALNSVTKASKWYFPLMVLGVFGATMFYGDSVITPAISVLGAIEGLEVALPGIPNWVVLLITAVVLVALYSLQRRGTAGIGRWFGPVMLAWFAALAAMGVVNIVEAPQILAALNPLHAFRFMLENQYTAFIALGAVVLSLTGAEALYADMGHFGKKPIRAAWFLIAFPALALNYMGQGALLIMHPEHVSNPFYNQLGSWSIYPLVLLSTMAAVIASQATISGTFSMTKQAIALGLMPRMRVLHTSESEIGQIYIPAVNWLQLVVVLIGVMIFQSSDDMAGAYGIAVTATMLCTTILTFFVTRYRWHLPLVLCFGATGFFIVMDIMLFSSSTLKLFHGGWFPLLLGAILFTAMMTWKRGRQLVFENLQSHAIPLDEFLESLFVAPPTRVYGTAIFLRGESDGVPHALLHNLSHNKVLHERVVFLTVHMMEEPWVAEAEQVKVTALGHDCFQINVYYGFKDEPDIPKVLVQCADHGLPFEMMETSFFIARQTVISAPGGGMAPWREHLFVTMSRNARGAADYYQIPPNRVIELGTQVEI</sequence>
<accession>A0A430HP24</accession>
<keyword evidence="6 12" id="KW-0812">Transmembrane</keyword>
<feature type="transmembrane region" description="Helical" evidence="12">
    <location>
        <begin position="293"/>
        <end position="320"/>
    </location>
</feature>
<evidence type="ECO:0000259" key="13">
    <source>
        <dbReference type="Pfam" id="PF02705"/>
    </source>
</evidence>
<feature type="transmembrane region" description="Helical" evidence="12">
    <location>
        <begin position="249"/>
        <end position="273"/>
    </location>
</feature>
<dbReference type="GO" id="GO:0005886">
    <property type="term" value="C:plasma membrane"/>
    <property type="evidence" value="ECO:0007669"/>
    <property type="project" value="UniProtKB-SubCell"/>
</dbReference>
<evidence type="ECO:0000256" key="10">
    <source>
        <dbReference type="ARBA" id="ARBA00023065"/>
    </source>
</evidence>
<keyword evidence="9 12" id="KW-1133">Transmembrane helix</keyword>
<dbReference type="HAMAP" id="MF_01522">
    <property type="entry name" value="Kup"/>
    <property type="match status" value="1"/>
</dbReference>
<organism evidence="15 16">
    <name type="scientific">Massilia atriviolacea</name>
    <dbReference type="NCBI Taxonomy" id="2495579"/>
    <lineage>
        <taxon>Bacteria</taxon>
        <taxon>Pseudomonadati</taxon>
        <taxon>Pseudomonadota</taxon>
        <taxon>Betaproteobacteria</taxon>
        <taxon>Burkholderiales</taxon>
        <taxon>Oxalobacteraceae</taxon>
        <taxon>Telluria group</taxon>
        <taxon>Massilia</taxon>
    </lineage>
</organism>
<comment type="subcellular location">
    <subcellularLocation>
        <location evidence="12">Cell membrane</location>
        <topology evidence="12">Multi-pass membrane protein</topology>
    </subcellularLocation>
    <subcellularLocation>
        <location evidence="1">Membrane</location>
        <topology evidence="1">Multi-pass membrane protein</topology>
    </subcellularLocation>
</comment>
<keyword evidence="5 12" id="KW-0633">Potassium transport</keyword>
<dbReference type="OrthoDB" id="9805577at2"/>
<keyword evidence="4 12" id="KW-1003">Cell membrane</keyword>
<dbReference type="InterPro" id="IPR023051">
    <property type="entry name" value="Kup"/>
</dbReference>
<comment type="similarity">
    <text evidence="2 12">Belongs to the HAK/KUP transporter (TC 2.A.72) family.</text>
</comment>
<feature type="transmembrane region" description="Helical" evidence="12">
    <location>
        <begin position="423"/>
        <end position="444"/>
    </location>
</feature>
<comment type="catalytic activity">
    <reaction evidence="12">
        <text>K(+)(in) + H(+)(in) = K(+)(out) + H(+)(out)</text>
        <dbReference type="Rhea" id="RHEA:28490"/>
        <dbReference type="ChEBI" id="CHEBI:15378"/>
        <dbReference type="ChEBI" id="CHEBI:29103"/>
    </reaction>
</comment>
<name>A0A430HP24_9BURK</name>
<protein>
    <recommendedName>
        <fullName evidence="12">Probable potassium transport system protein Kup</fullName>
    </recommendedName>
</protein>
<reference evidence="15 16" key="1">
    <citation type="submission" date="2018-12" db="EMBL/GenBank/DDBJ databases">
        <authorList>
            <person name="Yang E."/>
        </authorList>
    </citation>
    <scope>NUCLEOTIDE SEQUENCE [LARGE SCALE GENOMIC DNA]</scope>
    <source>
        <strain evidence="15 16">SOD</strain>
    </source>
</reference>
<comment type="function">
    <text evidence="12">Transport of potassium into the cell. Likely operates as a K(+):H(+) symporter.</text>
</comment>
<gene>
    <name evidence="12" type="primary">kup</name>
    <name evidence="15" type="ORF">EJB06_08680</name>
</gene>
<dbReference type="GO" id="GO:0015293">
    <property type="term" value="F:symporter activity"/>
    <property type="evidence" value="ECO:0007669"/>
    <property type="project" value="UniProtKB-UniRule"/>
</dbReference>
<keyword evidence="11 12" id="KW-0472">Membrane</keyword>
<dbReference type="Pfam" id="PF22776">
    <property type="entry name" value="K_trans_C"/>
    <property type="match status" value="1"/>
</dbReference>
<keyword evidence="8 12" id="KW-0630">Potassium</keyword>
<keyword evidence="7 12" id="KW-0769">Symport</keyword>
<evidence type="ECO:0000259" key="14">
    <source>
        <dbReference type="Pfam" id="PF22776"/>
    </source>
</evidence>
<dbReference type="InterPro" id="IPR003855">
    <property type="entry name" value="K+_transporter"/>
</dbReference>
<dbReference type="GO" id="GO:0015079">
    <property type="term" value="F:potassium ion transmembrane transporter activity"/>
    <property type="evidence" value="ECO:0007669"/>
    <property type="project" value="UniProtKB-UniRule"/>
</dbReference>
<keyword evidence="16" id="KW-1185">Reference proteome</keyword>
<evidence type="ECO:0000256" key="2">
    <source>
        <dbReference type="ARBA" id="ARBA00007019"/>
    </source>
</evidence>
<evidence type="ECO:0000256" key="8">
    <source>
        <dbReference type="ARBA" id="ARBA00022958"/>
    </source>
</evidence>
<dbReference type="PANTHER" id="PTHR30540">
    <property type="entry name" value="OSMOTIC STRESS POTASSIUM TRANSPORTER"/>
    <property type="match status" value="1"/>
</dbReference>
<dbReference type="PANTHER" id="PTHR30540:SF79">
    <property type="entry name" value="LOW AFFINITY POTASSIUM TRANSPORT SYSTEM PROTEIN KUP"/>
    <property type="match status" value="1"/>
</dbReference>
<feature type="transmembrane region" description="Helical" evidence="12">
    <location>
        <begin position="47"/>
        <end position="70"/>
    </location>
</feature>
<evidence type="ECO:0000313" key="15">
    <source>
        <dbReference type="EMBL" id="RSZ59249.1"/>
    </source>
</evidence>
<evidence type="ECO:0000256" key="6">
    <source>
        <dbReference type="ARBA" id="ARBA00022692"/>
    </source>
</evidence>
<dbReference type="InterPro" id="IPR053952">
    <property type="entry name" value="K_trans_C"/>
</dbReference>
<feature type="transmembrane region" description="Helical" evidence="12">
    <location>
        <begin position="173"/>
        <end position="196"/>
    </location>
</feature>
<evidence type="ECO:0000313" key="16">
    <source>
        <dbReference type="Proteomes" id="UP000278085"/>
    </source>
</evidence>
<dbReference type="AlphaFoldDB" id="A0A430HP24"/>